<dbReference type="Gene3D" id="3.40.50.150">
    <property type="entry name" value="Vaccinia Virus protein VP39"/>
    <property type="match status" value="1"/>
</dbReference>
<evidence type="ECO:0000256" key="2">
    <source>
        <dbReference type="ARBA" id="ARBA00022552"/>
    </source>
</evidence>
<feature type="binding site" evidence="6">
    <location>
        <begin position="134"/>
        <end position="135"/>
    </location>
    <ligand>
        <name>S-adenosyl-L-methionine</name>
        <dbReference type="ChEBI" id="CHEBI:59789"/>
    </ligand>
</feature>
<dbReference type="SUPFAM" id="SSF53335">
    <property type="entry name" value="S-adenosyl-L-methionine-dependent methyltransferases"/>
    <property type="match status" value="1"/>
</dbReference>
<comment type="subcellular location">
    <subcellularLocation>
        <location evidence="6">Cytoplasm</location>
    </subcellularLocation>
</comment>
<dbReference type="PIRSF" id="PIRSF003078">
    <property type="entry name" value="GidB"/>
    <property type="match status" value="1"/>
</dbReference>
<name>A0A1I4LB44_9FIRM</name>
<dbReference type="FunFam" id="3.40.50.150:FF:000041">
    <property type="entry name" value="Ribosomal RNA small subunit methyltransferase G"/>
    <property type="match status" value="1"/>
</dbReference>
<dbReference type="InterPro" id="IPR003682">
    <property type="entry name" value="rRNA_ssu_MeTfrase_G"/>
</dbReference>
<feature type="binding site" evidence="6">
    <location>
        <position position="83"/>
    </location>
    <ligand>
        <name>S-adenosyl-L-methionine</name>
        <dbReference type="ChEBI" id="CHEBI:59789"/>
    </ligand>
</feature>
<dbReference type="GO" id="GO:0070043">
    <property type="term" value="F:rRNA (guanine-N7-)-methyltransferase activity"/>
    <property type="evidence" value="ECO:0007669"/>
    <property type="project" value="UniProtKB-UniRule"/>
</dbReference>
<dbReference type="InterPro" id="IPR029063">
    <property type="entry name" value="SAM-dependent_MTases_sf"/>
</dbReference>
<dbReference type="Pfam" id="PF02527">
    <property type="entry name" value="GidB"/>
    <property type="match status" value="1"/>
</dbReference>
<evidence type="ECO:0000256" key="4">
    <source>
        <dbReference type="ARBA" id="ARBA00022679"/>
    </source>
</evidence>
<dbReference type="EC" id="2.1.1.-" evidence="6"/>
<evidence type="ECO:0000256" key="1">
    <source>
        <dbReference type="ARBA" id="ARBA00022490"/>
    </source>
</evidence>
<dbReference type="OrthoDB" id="9808773at2"/>
<keyword evidence="4 6" id="KW-0808">Transferase</keyword>
<gene>
    <name evidence="6" type="primary">rsmG</name>
    <name evidence="7" type="ORF">SAMN02983006_02276</name>
</gene>
<dbReference type="HAMAP" id="MF_00074">
    <property type="entry name" value="16SrRNA_methyltr_G"/>
    <property type="match status" value="1"/>
</dbReference>
<evidence type="ECO:0000256" key="6">
    <source>
        <dbReference type="HAMAP-Rule" id="MF_00074"/>
    </source>
</evidence>
<dbReference type="RefSeq" id="WP_089862309.1">
    <property type="nucleotide sequence ID" value="NZ_FOTI01000039.1"/>
</dbReference>
<organism evidence="7 8">
    <name type="scientific">Halanaerobium salsuginis</name>
    <dbReference type="NCBI Taxonomy" id="29563"/>
    <lineage>
        <taxon>Bacteria</taxon>
        <taxon>Bacillati</taxon>
        <taxon>Bacillota</taxon>
        <taxon>Clostridia</taxon>
        <taxon>Halanaerobiales</taxon>
        <taxon>Halanaerobiaceae</taxon>
        <taxon>Halanaerobium</taxon>
    </lineage>
</organism>
<comment type="caution">
    <text evidence="6">Lacks conserved residue(s) required for the propagation of feature annotation.</text>
</comment>
<dbReference type="STRING" id="29563.SAMN02983006_02276"/>
<feature type="binding site" evidence="6">
    <location>
        <position position="153"/>
    </location>
    <ligand>
        <name>S-adenosyl-L-methionine</name>
        <dbReference type="ChEBI" id="CHEBI:59789"/>
    </ligand>
</feature>
<sequence length="243" mass="27755">MAIKAEQFKAELSSYLKQLQLKVDSCKLEQLWEYYIFFKEENQKYNLSSITEADQVIKKHFLDSLVILNYLVVDSGQKWLDIGTGAGFPGLVLKLFLPESQFVLLDSVAKKINFLNKLIYKLKLQDVKAIHDRAEDLAKKEEWRAQFDHITSRAVASLNVLSEYAVPFLKIGGTAYFYKGPEYETELEEAKSALKTLGAVFKNAKKLAVPGLEAERYLITVEKVKLTPAKYPRRAGMPKKRPL</sequence>
<reference evidence="7 8" key="1">
    <citation type="submission" date="2016-10" db="EMBL/GenBank/DDBJ databases">
        <authorList>
            <person name="de Groot N.N."/>
        </authorList>
    </citation>
    <scope>NUCLEOTIDE SEQUENCE [LARGE SCALE GENOMIC DNA]</scope>
    <source>
        <strain evidence="7 8">ATCC 51327</strain>
    </source>
</reference>
<dbReference type="Proteomes" id="UP000199006">
    <property type="component" value="Unassembled WGS sequence"/>
</dbReference>
<evidence type="ECO:0000313" key="8">
    <source>
        <dbReference type="Proteomes" id="UP000199006"/>
    </source>
</evidence>
<dbReference type="GO" id="GO:0005829">
    <property type="term" value="C:cytosol"/>
    <property type="evidence" value="ECO:0007669"/>
    <property type="project" value="TreeGrafter"/>
</dbReference>
<accession>A0A1I4LB44</accession>
<keyword evidence="2 6" id="KW-0698">rRNA processing</keyword>
<keyword evidence="1 6" id="KW-0963">Cytoplasm</keyword>
<evidence type="ECO:0000256" key="5">
    <source>
        <dbReference type="ARBA" id="ARBA00022691"/>
    </source>
</evidence>
<dbReference type="AlphaFoldDB" id="A0A1I4LB44"/>
<dbReference type="EMBL" id="FOTI01000039">
    <property type="protein sequence ID" value="SFL88298.1"/>
    <property type="molecule type" value="Genomic_DNA"/>
</dbReference>
<keyword evidence="3 6" id="KW-0489">Methyltransferase</keyword>
<protein>
    <recommendedName>
        <fullName evidence="6">Ribosomal RNA small subunit methyltransferase G</fullName>
        <ecNumber evidence="6">2.1.1.-</ecNumber>
    </recommendedName>
    <alternativeName>
        <fullName evidence="6">16S rRNA 7-methylguanosine methyltransferase</fullName>
        <shortName evidence="6">16S rRNA m7G methyltransferase</shortName>
    </alternativeName>
</protein>
<dbReference type="NCBIfam" id="TIGR00138">
    <property type="entry name" value="rsmG_gidB"/>
    <property type="match status" value="1"/>
</dbReference>
<comment type="similarity">
    <text evidence="6">Belongs to the methyltransferase superfamily. RNA methyltransferase RsmG family.</text>
</comment>
<evidence type="ECO:0000256" key="3">
    <source>
        <dbReference type="ARBA" id="ARBA00022603"/>
    </source>
</evidence>
<dbReference type="PANTHER" id="PTHR31760:SF0">
    <property type="entry name" value="S-ADENOSYL-L-METHIONINE-DEPENDENT METHYLTRANSFERASES SUPERFAMILY PROTEIN"/>
    <property type="match status" value="1"/>
</dbReference>
<evidence type="ECO:0000313" key="7">
    <source>
        <dbReference type="EMBL" id="SFL88298.1"/>
    </source>
</evidence>
<keyword evidence="5 6" id="KW-0949">S-adenosyl-L-methionine</keyword>
<feature type="binding site" evidence="6">
    <location>
        <position position="88"/>
    </location>
    <ligand>
        <name>S-adenosyl-L-methionine</name>
        <dbReference type="ChEBI" id="CHEBI:59789"/>
    </ligand>
</feature>
<dbReference type="PANTHER" id="PTHR31760">
    <property type="entry name" value="S-ADENOSYL-L-METHIONINE-DEPENDENT METHYLTRANSFERASES SUPERFAMILY PROTEIN"/>
    <property type="match status" value="1"/>
</dbReference>
<keyword evidence="8" id="KW-1185">Reference proteome</keyword>
<comment type="function">
    <text evidence="6">Specifically methylates the N7 position of a guanine in 16S rRNA.</text>
</comment>
<proteinExistence type="inferred from homology"/>
<dbReference type="CDD" id="cd02440">
    <property type="entry name" value="AdoMet_MTases"/>
    <property type="match status" value="1"/>
</dbReference>